<evidence type="ECO:0000256" key="3">
    <source>
        <dbReference type="ARBA" id="ARBA00023163"/>
    </source>
</evidence>
<dbReference type="FunCoup" id="D3BJ95">
    <property type="interactions" value="293"/>
</dbReference>
<evidence type="ECO:0000313" key="8">
    <source>
        <dbReference type="EMBL" id="EFA77975.1"/>
    </source>
</evidence>
<dbReference type="OMA" id="YPFTEHV"/>
<feature type="compositionally biased region" description="Acidic residues" evidence="7">
    <location>
        <begin position="493"/>
        <end position="502"/>
    </location>
</feature>
<dbReference type="Pfam" id="PF00022">
    <property type="entry name" value="Actin"/>
    <property type="match status" value="2"/>
</dbReference>
<dbReference type="CDD" id="cd10211">
    <property type="entry name" value="ASKHA_NBD_Arp5"/>
    <property type="match status" value="1"/>
</dbReference>
<dbReference type="GO" id="GO:0005634">
    <property type="term" value="C:nucleus"/>
    <property type="evidence" value="ECO:0007669"/>
    <property type="project" value="UniProtKB-SubCell"/>
</dbReference>
<evidence type="ECO:0000313" key="9">
    <source>
        <dbReference type="Proteomes" id="UP000001396"/>
    </source>
</evidence>
<keyword evidence="6" id="KW-0175">Coiled coil</keyword>
<comment type="similarity">
    <text evidence="5">Belongs to the actin family.</text>
</comment>
<keyword evidence="3" id="KW-0804">Transcription</keyword>
<keyword evidence="2" id="KW-0805">Transcription regulation</keyword>
<dbReference type="SMART" id="SM00268">
    <property type="entry name" value="ACTIN"/>
    <property type="match status" value="1"/>
</dbReference>
<comment type="subcellular location">
    <subcellularLocation>
        <location evidence="1">Nucleus</location>
    </subcellularLocation>
</comment>
<dbReference type="Proteomes" id="UP000001396">
    <property type="component" value="Unassembled WGS sequence"/>
</dbReference>
<dbReference type="Gene3D" id="3.30.420.40">
    <property type="match status" value="2"/>
</dbReference>
<evidence type="ECO:0000256" key="5">
    <source>
        <dbReference type="RuleBase" id="RU000487"/>
    </source>
</evidence>
<protein>
    <submittedName>
        <fullName evidence="8">Actin related protein 5</fullName>
    </submittedName>
</protein>
<dbReference type="InParanoid" id="D3BJ95"/>
<dbReference type="SUPFAM" id="SSF53067">
    <property type="entry name" value="Actin-like ATPase domain"/>
    <property type="match status" value="2"/>
</dbReference>
<dbReference type="RefSeq" id="XP_020430103.1">
    <property type="nucleotide sequence ID" value="XM_020579428.1"/>
</dbReference>
<evidence type="ECO:0000256" key="2">
    <source>
        <dbReference type="ARBA" id="ARBA00023015"/>
    </source>
</evidence>
<keyword evidence="4" id="KW-0539">Nucleus</keyword>
<proteinExistence type="inferred from homology"/>
<evidence type="ECO:0000256" key="4">
    <source>
        <dbReference type="ARBA" id="ARBA00023242"/>
    </source>
</evidence>
<feature type="region of interest" description="Disordered" evidence="7">
    <location>
        <begin position="482"/>
        <end position="502"/>
    </location>
</feature>
<dbReference type="EMBL" id="ADBJ01000038">
    <property type="protein sequence ID" value="EFA77975.1"/>
    <property type="molecule type" value="Genomic_DNA"/>
</dbReference>
<accession>D3BJ95</accession>
<evidence type="ECO:0000256" key="1">
    <source>
        <dbReference type="ARBA" id="ARBA00004123"/>
    </source>
</evidence>
<keyword evidence="9" id="KW-1185">Reference proteome</keyword>
<comment type="caution">
    <text evidence="8">The sequence shown here is derived from an EMBL/GenBank/DDBJ whole genome shotgun (WGS) entry which is preliminary data.</text>
</comment>
<dbReference type="AlphaFoldDB" id="D3BJ95"/>
<reference evidence="8 9" key="1">
    <citation type="journal article" date="2011" name="Genome Res.">
        <title>Phylogeny-wide analysis of social amoeba genomes highlights ancient origins for complex intercellular communication.</title>
        <authorList>
            <person name="Heidel A.J."/>
            <person name="Lawal H.M."/>
            <person name="Felder M."/>
            <person name="Schilde C."/>
            <person name="Helps N.R."/>
            <person name="Tunggal B."/>
            <person name="Rivero F."/>
            <person name="John U."/>
            <person name="Schleicher M."/>
            <person name="Eichinger L."/>
            <person name="Platzer M."/>
            <person name="Noegel A.A."/>
            <person name="Schaap P."/>
            <person name="Gloeckner G."/>
        </authorList>
    </citation>
    <scope>NUCLEOTIDE SEQUENCE [LARGE SCALE GENOMIC DNA]</scope>
    <source>
        <strain evidence="9">ATCC 26659 / Pp 5 / PN500</strain>
    </source>
</reference>
<dbReference type="PANTHER" id="PTHR11937">
    <property type="entry name" value="ACTIN"/>
    <property type="match status" value="1"/>
</dbReference>
<dbReference type="STRING" id="670386.D3BJ95"/>
<feature type="coiled-coil region" evidence="6">
    <location>
        <begin position="291"/>
        <end position="372"/>
    </location>
</feature>
<evidence type="ECO:0000256" key="6">
    <source>
        <dbReference type="SAM" id="Coils"/>
    </source>
</evidence>
<feature type="region of interest" description="Disordered" evidence="7">
    <location>
        <begin position="405"/>
        <end position="435"/>
    </location>
</feature>
<dbReference type="GeneID" id="31364099"/>
<dbReference type="InterPro" id="IPR004000">
    <property type="entry name" value="Actin"/>
</dbReference>
<gene>
    <name evidence="8" type="primary">arpE</name>
    <name evidence="8" type="ORF">PPL_08620</name>
</gene>
<dbReference type="InterPro" id="IPR043129">
    <property type="entry name" value="ATPase_NBD"/>
</dbReference>
<organism evidence="8 9">
    <name type="scientific">Heterostelium pallidum (strain ATCC 26659 / Pp 5 / PN500)</name>
    <name type="common">Cellular slime mold</name>
    <name type="synonym">Polysphondylium pallidum</name>
    <dbReference type="NCBI Taxonomy" id="670386"/>
    <lineage>
        <taxon>Eukaryota</taxon>
        <taxon>Amoebozoa</taxon>
        <taxon>Evosea</taxon>
        <taxon>Eumycetozoa</taxon>
        <taxon>Dictyostelia</taxon>
        <taxon>Acytosteliales</taxon>
        <taxon>Acytosteliaceae</taxon>
        <taxon>Heterostelium</taxon>
    </lineage>
</organism>
<dbReference type="FunFam" id="3.30.420.40:FF:000122">
    <property type="entry name" value="ARP5 actin-related protein 5 homolog"/>
    <property type="match status" value="1"/>
</dbReference>
<feature type="compositionally biased region" description="Basic and acidic residues" evidence="7">
    <location>
        <begin position="415"/>
        <end position="435"/>
    </location>
</feature>
<evidence type="ECO:0000256" key="7">
    <source>
        <dbReference type="SAM" id="MobiDB-lite"/>
    </source>
</evidence>
<sequence length="686" mass="80332">MSKLSPLSSSPTLLSPSSSNNNIFDYRDVHSPKEDLISDDYHQFKDIPIIIDNGTYNVRAGYSNENKPRLQFKSLVGKVKSNSQPIVGNSIRESDISRLTLKSPFDSNLLVHPPTQEAIFDYIFERLGVNSSIENPIIITEPSSNPSYCRKYMSELLFECYNIPSLTYGIDSLFAFYGNRHLFDDNGANAMIVGAGHAVTHIYNIQNDIVQHYSTRRINVGSSLQTEYLKRSLHLKYPQHKTFFTSNYINDVKEQHCIVSDTSYIEKLNGFKLDNSLDVNLIQLPFQEVDLAQLEEDKQRKLENKKKMGQMARDKAEQKRKEKMVEYEEQLSRLEAIALLKTENAAEYEASLESESLKEREFLKQIDELREKLGRKREPIPEKSNEEEFPLLFIADDQLSADQLKEKRKQKHLKALKDSRLSAKRKRDEEKEKVDAINKKEEDAFERDPEAYIKDLYERRKKILDRKEAREKARTQVIRRQSKLRSLERKNDDDDPEDAEDDLQMTTIEKWLNRFDPTWNIVEEDDDPLKDFMTAKDFQVRLDVERIKVPEILFQPKALISLDEMGLMETIEMVLSEIKDRKLQNKVASNVFLTGGQVLFKNFDRRLEYELTQLREPGTKFNIFKSDHGLLDSWFGAKRWYYDTKHQWQQHSISQKEFQEYGYDYIKEHFASNLSIYNILNKNVGK</sequence>
<name>D3BJ95_HETP5</name>